<proteinExistence type="predicted"/>
<dbReference type="Proteomes" id="UP000265520">
    <property type="component" value="Unassembled WGS sequence"/>
</dbReference>
<feature type="region of interest" description="Disordered" evidence="1">
    <location>
        <begin position="66"/>
        <end position="91"/>
    </location>
</feature>
<evidence type="ECO:0000313" key="2">
    <source>
        <dbReference type="EMBL" id="MCI54601.1"/>
    </source>
</evidence>
<evidence type="ECO:0000313" key="3">
    <source>
        <dbReference type="Proteomes" id="UP000265520"/>
    </source>
</evidence>
<organism evidence="2 3">
    <name type="scientific">Trifolium medium</name>
    <dbReference type="NCBI Taxonomy" id="97028"/>
    <lineage>
        <taxon>Eukaryota</taxon>
        <taxon>Viridiplantae</taxon>
        <taxon>Streptophyta</taxon>
        <taxon>Embryophyta</taxon>
        <taxon>Tracheophyta</taxon>
        <taxon>Spermatophyta</taxon>
        <taxon>Magnoliopsida</taxon>
        <taxon>eudicotyledons</taxon>
        <taxon>Gunneridae</taxon>
        <taxon>Pentapetalae</taxon>
        <taxon>rosids</taxon>
        <taxon>fabids</taxon>
        <taxon>Fabales</taxon>
        <taxon>Fabaceae</taxon>
        <taxon>Papilionoideae</taxon>
        <taxon>50 kb inversion clade</taxon>
        <taxon>NPAAA clade</taxon>
        <taxon>Hologalegina</taxon>
        <taxon>IRL clade</taxon>
        <taxon>Trifolieae</taxon>
        <taxon>Trifolium</taxon>
    </lineage>
</organism>
<dbReference type="AlphaFoldDB" id="A0A392T0D2"/>
<sequence length="91" mass="10000">SPFVSEHPQTPIADHHRYDDDEVVNLTKQHSRHSNRLHRNLFHVDVPDADDDVGVVQVADDVPVPSSVDALAPSRSEDAYVNPPSSRASAP</sequence>
<accession>A0A392T0D2</accession>
<name>A0A392T0D2_9FABA</name>
<reference evidence="2 3" key="1">
    <citation type="journal article" date="2018" name="Front. Plant Sci.">
        <title>Red Clover (Trifolium pratense) and Zigzag Clover (T. medium) - A Picture of Genomic Similarities and Differences.</title>
        <authorList>
            <person name="Dluhosova J."/>
            <person name="Istvanek J."/>
            <person name="Nedelnik J."/>
            <person name="Repkova J."/>
        </authorList>
    </citation>
    <scope>NUCLEOTIDE SEQUENCE [LARGE SCALE GENOMIC DNA]</scope>
    <source>
        <strain evidence="3">cv. 10/8</strain>
        <tissue evidence="2">Leaf</tissue>
    </source>
</reference>
<keyword evidence="3" id="KW-1185">Reference proteome</keyword>
<feature type="non-terminal residue" evidence="2">
    <location>
        <position position="1"/>
    </location>
</feature>
<comment type="caution">
    <text evidence="2">The sequence shown here is derived from an EMBL/GenBank/DDBJ whole genome shotgun (WGS) entry which is preliminary data.</text>
</comment>
<dbReference type="EMBL" id="LXQA010481995">
    <property type="protein sequence ID" value="MCI54601.1"/>
    <property type="molecule type" value="Genomic_DNA"/>
</dbReference>
<feature type="region of interest" description="Disordered" evidence="1">
    <location>
        <begin position="1"/>
        <end position="20"/>
    </location>
</feature>
<protein>
    <submittedName>
        <fullName evidence="2">Uncharacterized protein</fullName>
    </submittedName>
</protein>
<evidence type="ECO:0000256" key="1">
    <source>
        <dbReference type="SAM" id="MobiDB-lite"/>
    </source>
</evidence>